<feature type="compositionally biased region" description="Polar residues" evidence="1">
    <location>
        <begin position="663"/>
        <end position="676"/>
    </location>
</feature>
<protein>
    <recommendedName>
        <fullName evidence="2">NTF2 domain-containing protein</fullName>
    </recommendedName>
</protein>
<dbReference type="InterPro" id="IPR036322">
    <property type="entry name" value="WD40_repeat_dom_sf"/>
</dbReference>
<organism evidence="3 4">
    <name type="scientific">Cronartium quercuum f. sp. fusiforme G11</name>
    <dbReference type="NCBI Taxonomy" id="708437"/>
    <lineage>
        <taxon>Eukaryota</taxon>
        <taxon>Fungi</taxon>
        <taxon>Dikarya</taxon>
        <taxon>Basidiomycota</taxon>
        <taxon>Pucciniomycotina</taxon>
        <taxon>Pucciniomycetes</taxon>
        <taxon>Pucciniales</taxon>
        <taxon>Coleosporiaceae</taxon>
        <taxon>Cronartium</taxon>
    </lineage>
</organism>
<feature type="compositionally biased region" description="Polar residues" evidence="1">
    <location>
        <begin position="83"/>
        <end position="92"/>
    </location>
</feature>
<feature type="region of interest" description="Disordered" evidence="1">
    <location>
        <begin position="663"/>
        <end position="723"/>
    </location>
</feature>
<feature type="compositionally biased region" description="Polar residues" evidence="1">
    <location>
        <begin position="38"/>
        <end position="51"/>
    </location>
</feature>
<dbReference type="InterPro" id="IPR002075">
    <property type="entry name" value="NTF2_dom"/>
</dbReference>
<feature type="region of interest" description="Disordered" evidence="1">
    <location>
        <begin position="1030"/>
        <end position="1054"/>
    </location>
</feature>
<dbReference type="InterPro" id="IPR015943">
    <property type="entry name" value="WD40/YVTN_repeat-like_dom_sf"/>
</dbReference>
<dbReference type="PANTHER" id="PTHR47232">
    <property type="entry name" value="TRANSDUCIN FAMILY PROTEIN / WD-40 REPEAT FAMILY PROTEIN"/>
    <property type="match status" value="1"/>
</dbReference>
<keyword evidence="4" id="KW-1185">Reference proteome</keyword>
<comment type="caution">
    <text evidence="3">The sequence shown here is derived from an EMBL/GenBank/DDBJ whole genome shotgun (WGS) entry which is preliminary data.</text>
</comment>
<dbReference type="Gene3D" id="2.130.10.10">
    <property type="entry name" value="YVTN repeat-like/Quinoprotein amine dehydrogenase"/>
    <property type="match status" value="1"/>
</dbReference>
<feature type="compositionally biased region" description="Polar residues" evidence="1">
    <location>
        <begin position="510"/>
        <end position="546"/>
    </location>
</feature>
<feature type="compositionally biased region" description="Low complexity" evidence="1">
    <location>
        <begin position="250"/>
        <end position="263"/>
    </location>
</feature>
<feature type="region of interest" description="Disordered" evidence="1">
    <location>
        <begin position="457"/>
        <end position="580"/>
    </location>
</feature>
<dbReference type="InterPro" id="IPR032710">
    <property type="entry name" value="NTF2-like_dom_sf"/>
</dbReference>
<feature type="region of interest" description="Disordered" evidence="1">
    <location>
        <begin position="209"/>
        <end position="263"/>
    </location>
</feature>
<sequence>MSSNGLPHRSYRRDDRWKKDRTPARSHSTHPPGEVSRTAASFRNPGTQRFPPTSAAIVKREDAQPNEDTWTPFRLRRPIQPPLIQTMSSSRPSIPDEPIPGSSGLHGPRAPHRRSFRPSSEYSRPAQYGSPFGRREQAECSSSRPRDYIVVSDSSAAIHHPQSSNRPTQAETGSQRDRQRGSNHSTHPVAALSGHKRFLSAGRDQIIHQAPATEGPPSKKARYNADSVPGRARLPCKKKRDANQASSRTSSSGRPLESGSSTTVDVVVTLRPGLSAETCLILIRSLLSGHGPIKTVCDHVLSGKKASTITAKVVFENSIDARKACSQRRFEVPKRLRHHNNVMLVKSDPSYNPPLNQTLSPTSGTADQSTGSNHIKQPNLKTTTPPTSMPLVVKQDAKRGICSTPSTQGDKDEVDRSHELPGEEPLLTRKATGPLSVPVDQMEVSSDDDVVVLKLMTPAASRDSPSPQKDKNDYVAEGTDYKGKRRASASLDDTPAKSAVENVAPDPTEPSKTSEYASQTVSSPASSDNDQPLVQRTSSVPSNDIISKSKRHGSRSGNALDDDPIERGDSTGLGPVKMSKPGAIIISDDEDEPPDSVPDPHPVPVYDVTFPLPLECQATNPTYVKNRLQFKLDKIRAMTKACKTVLNSLWTEEHLILHMVHDSSSADAHQEPGNTESPHERINDLTIMSDTGFPSGEAERASRSRNSSHGVESIIIPPSGGARSAASGTSLHFTWPLGPRASFTDTSRYPDFQKTLNDFLTTFFRLWEQSRVGLKFLYDRSAVFSNLLAKQGCKPSKVTKSTGWVNISASIARLPALSNDPFENLIVDAWTVPTEPPTVICCVHGAFSEFPKNTKRAFDRSFVLRPVDTDLYPSEGCLGLIKWIVLSDTLTIRRHTAQTTAVISSFKQNSAPEADPLRSTASPELDAGTGVLSDSRRRDTSEDMQMRSTSHYNGRESPTTLASSPNVNVSADPEPTAFPVDFDEATSPAAILDMKPIPEAVNVTPAGHIAELAAQLQEVQSELNRLKSTTRNTNTNSSLTMAGPRPAQTTQSSSNDCFKIRNSFSYLHRGFGVTKKRYLVPTNMDVYLNVSLRGDIVSWHQKDRSKVQLLLSGSSPTDIVESACYSDTHKTLIVGTRASSAVGLATPQVAITTFNQTVSGLACERMLLPQIMHEHGVRATCLLPQACDMEPDALKFVTAGQERKLMIWKVVDGVAEITKRYTEHPSGIQALEMSEQNHMIFSGDSGGRVYQVDVESNTSTLLLGERAAIHWIHANPLQAHTVMVTTASKVPGQQFRLCDVRGDQPAISFGFSRNPAEQGFEPPVETYRKGSLRDYYFAYPTGELGGTMIWDLRSTRTHLVQAGTGIGTQSHLESRRTMVTLEKNTLRCTEFQ</sequence>
<feature type="compositionally biased region" description="Basic and acidic residues" evidence="1">
    <location>
        <begin position="12"/>
        <end position="23"/>
    </location>
</feature>
<proteinExistence type="predicted"/>
<dbReference type="EMBL" id="MU167241">
    <property type="protein sequence ID" value="KAG0148076.1"/>
    <property type="molecule type" value="Genomic_DNA"/>
</dbReference>
<feature type="compositionally biased region" description="Basic and acidic residues" evidence="1">
    <location>
        <begin position="934"/>
        <end position="945"/>
    </location>
</feature>
<feature type="compositionally biased region" description="Basic and acidic residues" evidence="1">
    <location>
        <begin position="409"/>
        <end position="421"/>
    </location>
</feature>
<feature type="region of interest" description="Disordered" evidence="1">
    <location>
        <begin position="345"/>
        <end position="439"/>
    </location>
</feature>
<dbReference type="SUPFAM" id="SSF50978">
    <property type="entry name" value="WD40 repeat-like"/>
    <property type="match status" value="1"/>
</dbReference>
<evidence type="ECO:0000259" key="2">
    <source>
        <dbReference type="PROSITE" id="PS50177"/>
    </source>
</evidence>
<feature type="compositionally biased region" description="Low complexity" evidence="1">
    <location>
        <begin position="1030"/>
        <end position="1040"/>
    </location>
</feature>
<dbReference type="InterPro" id="IPR018222">
    <property type="entry name" value="Nuclear_transport_factor_2_euk"/>
</dbReference>
<feature type="compositionally biased region" description="Basic and acidic residues" evidence="1">
    <location>
        <begin position="468"/>
        <end position="482"/>
    </location>
</feature>
<dbReference type="SUPFAM" id="SSF54427">
    <property type="entry name" value="NTF2-like"/>
    <property type="match status" value="1"/>
</dbReference>
<evidence type="ECO:0000313" key="3">
    <source>
        <dbReference type="EMBL" id="KAG0148076.1"/>
    </source>
</evidence>
<dbReference type="Proteomes" id="UP000886653">
    <property type="component" value="Unassembled WGS sequence"/>
</dbReference>
<evidence type="ECO:0000256" key="1">
    <source>
        <dbReference type="SAM" id="MobiDB-lite"/>
    </source>
</evidence>
<dbReference type="PANTHER" id="PTHR47232:SF1">
    <property type="entry name" value="TRANSDUCIN FAMILY PROTEIN _ WD-40 REPEAT FAMILY PROTEIN"/>
    <property type="match status" value="1"/>
</dbReference>
<name>A0A9P6NJC0_9BASI</name>
<dbReference type="OrthoDB" id="2503591at2759"/>
<feature type="compositionally biased region" description="Polar residues" evidence="1">
    <location>
        <begin position="161"/>
        <end position="173"/>
    </location>
</feature>
<feature type="region of interest" description="Disordered" evidence="1">
    <location>
        <begin position="907"/>
        <end position="979"/>
    </location>
</feature>
<accession>A0A9P6NJC0</accession>
<dbReference type="Gene3D" id="3.10.450.50">
    <property type="match status" value="1"/>
</dbReference>
<feature type="domain" description="NTF2" evidence="2">
    <location>
        <begin position="755"/>
        <end position="892"/>
    </location>
</feature>
<dbReference type="Pfam" id="PF22602">
    <property type="entry name" value="NXF_NTF2"/>
    <property type="match status" value="1"/>
</dbReference>
<feature type="compositionally biased region" description="Polar residues" evidence="1">
    <location>
        <begin position="349"/>
        <end position="386"/>
    </location>
</feature>
<reference evidence="3" key="1">
    <citation type="submission" date="2013-11" db="EMBL/GenBank/DDBJ databases">
        <title>Genome sequence of the fusiform rust pathogen reveals effectors for host alternation and coevolution with pine.</title>
        <authorList>
            <consortium name="DOE Joint Genome Institute"/>
            <person name="Smith K."/>
            <person name="Pendleton A."/>
            <person name="Kubisiak T."/>
            <person name="Anderson C."/>
            <person name="Salamov A."/>
            <person name="Aerts A."/>
            <person name="Riley R."/>
            <person name="Clum A."/>
            <person name="Lindquist E."/>
            <person name="Ence D."/>
            <person name="Campbell M."/>
            <person name="Kronenberg Z."/>
            <person name="Feau N."/>
            <person name="Dhillon B."/>
            <person name="Hamelin R."/>
            <person name="Burleigh J."/>
            <person name="Smith J."/>
            <person name="Yandell M."/>
            <person name="Nelson C."/>
            <person name="Grigoriev I."/>
            <person name="Davis J."/>
        </authorList>
    </citation>
    <scope>NUCLEOTIDE SEQUENCE</scope>
    <source>
        <strain evidence="3">G11</strain>
    </source>
</reference>
<feature type="compositionally biased region" description="Polar residues" evidence="1">
    <location>
        <begin position="946"/>
        <end position="969"/>
    </location>
</feature>
<evidence type="ECO:0000313" key="4">
    <source>
        <dbReference type="Proteomes" id="UP000886653"/>
    </source>
</evidence>
<gene>
    <name evidence="3" type="ORF">CROQUDRAFT_695915</name>
</gene>
<feature type="region of interest" description="Disordered" evidence="1">
    <location>
        <begin position="1"/>
        <end position="189"/>
    </location>
</feature>
<dbReference type="PROSITE" id="PS50177">
    <property type="entry name" value="NTF2_DOMAIN"/>
    <property type="match status" value="1"/>
</dbReference>